<dbReference type="Proteomes" id="UP000194137">
    <property type="component" value="Chromosome"/>
</dbReference>
<dbReference type="InterPro" id="IPR018968">
    <property type="entry name" value="Phasin"/>
</dbReference>
<keyword evidence="2" id="KW-1185">Reference proteome</keyword>
<sequence>MINTFDVKSFEEFQKFGKDSVDASMKAFGAVSKSAQAIAVESVDYSKRAFEDGTAAMEKLFGAKSLESAIEIQQSYLKSAYEGFVAQATKMSELYNDFAKEAYKPYEGYVAKMTPAK</sequence>
<evidence type="ECO:0000313" key="1">
    <source>
        <dbReference type="EMBL" id="ARQ01464.1"/>
    </source>
</evidence>
<dbReference type="KEGG" id="psin:CAK95_21910"/>
<dbReference type="RefSeq" id="WP_086089855.1">
    <property type="nucleotide sequence ID" value="NZ_CP021112.1"/>
</dbReference>
<evidence type="ECO:0000313" key="2">
    <source>
        <dbReference type="Proteomes" id="UP000194137"/>
    </source>
</evidence>
<reference evidence="1 2" key="1">
    <citation type="submission" date="2017-05" db="EMBL/GenBank/DDBJ databases">
        <title>Full genome sequence of Pseudorhodoplanes sinuspersici.</title>
        <authorList>
            <person name="Dastgheib S.M.M."/>
            <person name="Shavandi M."/>
            <person name="Tirandaz H."/>
        </authorList>
    </citation>
    <scope>NUCLEOTIDE SEQUENCE [LARGE SCALE GENOMIC DNA]</scope>
    <source>
        <strain evidence="1 2">RIPI110</strain>
    </source>
</reference>
<dbReference type="EMBL" id="CP021112">
    <property type="protein sequence ID" value="ARQ01464.1"/>
    <property type="molecule type" value="Genomic_DNA"/>
</dbReference>
<dbReference type="STRING" id="1235591.CAK95_21910"/>
<dbReference type="OrthoDB" id="7678100at2"/>
<gene>
    <name evidence="1" type="ORF">CAK95_21910</name>
</gene>
<protein>
    <submittedName>
        <fullName evidence="1">Phasin</fullName>
    </submittedName>
</protein>
<proteinExistence type="predicted"/>
<organism evidence="1 2">
    <name type="scientific">Pseudorhodoplanes sinuspersici</name>
    <dbReference type="NCBI Taxonomy" id="1235591"/>
    <lineage>
        <taxon>Bacteria</taxon>
        <taxon>Pseudomonadati</taxon>
        <taxon>Pseudomonadota</taxon>
        <taxon>Alphaproteobacteria</taxon>
        <taxon>Hyphomicrobiales</taxon>
        <taxon>Pseudorhodoplanes</taxon>
    </lineage>
</organism>
<dbReference type="AlphaFoldDB" id="A0A1W6ZVQ2"/>
<name>A0A1W6ZVQ2_9HYPH</name>
<accession>A0A1W6ZVQ2</accession>
<dbReference type="Pfam" id="PF09361">
    <property type="entry name" value="Phasin_2"/>
    <property type="match status" value="1"/>
</dbReference>